<comment type="similarity">
    <text evidence="1">Belongs to the SPT2 family.</text>
</comment>
<reference evidence="4" key="1">
    <citation type="submission" date="2021-02" db="EMBL/GenBank/DDBJ databases">
        <authorList>
            <person name="Nowell W R."/>
        </authorList>
    </citation>
    <scope>NUCLEOTIDE SEQUENCE</scope>
</reference>
<keyword evidence="2" id="KW-0175">Coiled coil</keyword>
<accession>A0A817WRQ1</accession>
<dbReference type="Pfam" id="PF08243">
    <property type="entry name" value="SPT2"/>
    <property type="match status" value="1"/>
</dbReference>
<feature type="compositionally biased region" description="Basic and acidic residues" evidence="3">
    <location>
        <begin position="24"/>
        <end position="34"/>
    </location>
</feature>
<dbReference type="AlphaFoldDB" id="A0A817WRQ1"/>
<evidence type="ECO:0000256" key="3">
    <source>
        <dbReference type="SAM" id="MobiDB-lite"/>
    </source>
</evidence>
<dbReference type="PANTHER" id="PTHR22691:SF8">
    <property type="entry name" value="PROTEIN SPT2 HOMOLOG"/>
    <property type="match status" value="1"/>
</dbReference>
<dbReference type="InterPro" id="IPR013256">
    <property type="entry name" value="Chromatin_SPT2"/>
</dbReference>
<feature type="region of interest" description="Disordered" evidence="3">
    <location>
        <begin position="1"/>
        <end position="48"/>
    </location>
</feature>
<dbReference type="OrthoDB" id="6259853at2759"/>
<feature type="compositionally biased region" description="Low complexity" evidence="3">
    <location>
        <begin position="83"/>
        <end position="109"/>
    </location>
</feature>
<evidence type="ECO:0000313" key="5">
    <source>
        <dbReference type="Proteomes" id="UP000663825"/>
    </source>
</evidence>
<dbReference type="Proteomes" id="UP000663825">
    <property type="component" value="Unassembled WGS sequence"/>
</dbReference>
<feature type="region of interest" description="Disordered" evidence="3">
    <location>
        <begin position="154"/>
        <end position="350"/>
    </location>
</feature>
<comment type="caution">
    <text evidence="4">The sequence shown here is derived from an EMBL/GenBank/DDBJ whole genome shotgun (WGS) entry which is preliminary data.</text>
</comment>
<feature type="compositionally biased region" description="Low complexity" evidence="3">
    <location>
        <begin position="155"/>
        <end position="218"/>
    </location>
</feature>
<dbReference type="GO" id="GO:0042393">
    <property type="term" value="F:histone binding"/>
    <property type="evidence" value="ECO:0007669"/>
    <property type="project" value="TreeGrafter"/>
</dbReference>
<feature type="compositionally biased region" description="Polar residues" evidence="3">
    <location>
        <begin position="308"/>
        <end position="326"/>
    </location>
</feature>
<dbReference type="GO" id="GO:0003677">
    <property type="term" value="F:DNA binding"/>
    <property type="evidence" value="ECO:0007669"/>
    <property type="project" value="TreeGrafter"/>
</dbReference>
<evidence type="ECO:0000256" key="2">
    <source>
        <dbReference type="ARBA" id="ARBA00023054"/>
    </source>
</evidence>
<name>A0A817WRQ1_9BILA</name>
<evidence type="ECO:0000256" key="1">
    <source>
        <dbReference type="ARBA" id="ARBA00006461"/>
    </source>
</evidence>
<feature type="compositionally biased region" description="Polar residues" evidence="3">
    <location>
        <begin position="234"/>
        <end position="288"/>
    </location>
</feature>
<protein>
    <recommendedName>
        <fullName evidence="6">Protein SPT2 homolog</fullName>
    </recommendedName>
</protein>
<evidence type="ECO:0008006" key="6">
    <source>
        <dbReference type="Google" id="ProtNLM"/>
    </source>
</evidence>
<dbReference type="GO" id="GO:0005730">
    <property type="term" value="C:nucleolus"/>
    <property type="evidence" value="ECO:0007669"/>
    <property type="project" value="TreeGrafter"/>
</dbReference>
<dbReference type="GO" id="GO:0006334">
    <property type="term" value="P:nucleosome assembly"/>
    <property type="evidence" value="ECO:0007669"/>
    <property type="project" value="TreeGrafter"/>
</dbReference>
<dbReference type="SMART" id="SM00784">
    <property type="entry name" value="SPT2"/>
    <property type="match status" value="1"/>
</dbReference>
<proteinExistence type="inferred from homology"/>
<sequence length="459" mass="52204">MSQSWTELLSVADKNSRSAAQELEEARRRREKLNQKANKSRPANDTAIKMILERRRREQEKLVDLFLEEQRLRKLNELKKQQKTTAQLKTQQQKSSPPKPPTSALTSTPKKPPANVKKKMPNVSYEDLMRYASLKTNKQPIPKELLHVSKSFQANTPLPSTSKPNTSLLSSKTTTSQPLSTTTNIKKSISSTSLKTTRTTSTVTKPNSTTKSSTQQKSNVDKSKSNVSGPLLNNVKSSARSASTTPPINSIRNGQKPSQNRTVIEQKSTPNQRLSTNVQRPTLPNQAANGRRPTVPSQIVNGQRPALPNQTVNGQRSRPPNQTMNGQRLPAPNRMMMNGQRPSNQTVRKRPVLDTDDEDDEEMRDFIVDDENDEYDYRKELQETLKTNFGFVKERYRAQFSDDDDDDLKDMESSYHRIEQEEEISRRLGLKEDIDEVLREEAEKKKRLSQVKKRPKTAA</sequence>
<gene>
    <name evidence="4" type="ORF">TIS948_LOCUS23999</name>
</gene>
<dbReference type="GO" id="GO:0006360">
    <property type="term" value="P:transcription by RNA polymerase I"/>
    <property type="evidence" value="ECO:0007669"/>
    <property type="project" value="TreeGrafter"/>
</dbReference>
<organism evidence="4 5">
    <name type="scientific">Rotaria socialis</name>
    <dbReference type="NCBI Taxonomy" id="392032"/>
    <lineage>
        <taxon>Eukaryota</taxon>
        <taxon>Metazoa</taxon>
        <taxon>Spiralia</taxon>
        <taxon>Gnathifera</taxon>
        <taxon>Rotifera</taxon>
        <taxon>Eurotatoria</taxon>
        <taxon>Bdelloidea</taxon>
        <taxon>Philodinida</taxon>
        <taxon>Philodinidae</taxon>
        <taxon>Rotaria</taxon>
    </lineage>
</organism>
<evidence type="ECO:0000313" key="4">
    <source>
        <dbReference type="EMBL" id="CAF3359089.1"/>
    </source>
</evidence>
<feature type="region of interest" description="Disordered" evidence="3">
    <location>
        <begin position="80"/>
        <end position="122"/>
    </location>
</feature>
<dbReference type="EMBL" id="CAJNXB010004126">
    <property type="protein sequence ID" value="CAF3359089.1"/>
    <property type="molecule type" value="Genomic_DNA"/>
</dbReference>
<dbReference type="PANTHER" id="PTHR22691">
    <property type="entry name" value="YEAST SPT2-RELATED"/>
    <property type="match status" value="1"/>
</dbReference>